<dbReference type="OrthoDB" id="4800194at2"/>
<name>A0A5Q0H1J3_SACSY</name>
<sequence length="285" mass="31273">MPLRPALPLLLVLAVAACTAPAEDPSFDLLTRTGSYERRDQALASAEHRLIARCMAERGFPLRAEAERRPEEQFTPEYRRTRGYGLYAQYAAQPGDVPAGDAYVRGLDEAGRTAYDRALLGEERERRAIRVGDADSVVSFPGGGCTAAAQQALYGDVVRWAEITYLPPVLHREVAEQVGEDPRYRESVGPWAACMADRGFPVDSSEDAQDELRQLYAARGATEELRAREIATAVADGDCADLLGVPELVLRIKRELVGRMPEGEREDLRRVAGEWSAAAARAEEG</sequence>
<dbReference type="Proteomes" id="UP000325787">
    <property type="component" value="Chromosome"/>
</dbReference>
<feature type="signal peptide" evidence="1">
    <location>
        <begin position="1"/>
        <end position="22"/>
    </location>
</feature>
<gene>
    <name evidence="2" type="ORF">EKG83_24325</name>
</gene>
<evidence type="ECO:0008006" key="4">
    <source>
        <dbReference type="Google" id="ProtNLM"/>
    </source>
</evidence>
<evidence type="ECO:0000256" key="1">
    <source>
        <dbReference type="SAM" id="SignalP"/>
    </source>
</evidence>
<evidence type="ECO:0000313" key="2">
    <source>
        <dbReference type="EMBL" id="QFZ20126.1"/>
    </source>
</evidence>
<organism evidence="2 3">
    <name type="scientific">Saccharothrix syringae</name>
    <name type="common">Nocardiopsis syringae</name>
    <dbReference type="NCBI Taxonomy" id="103733"/>
    <lineage>
        <taxon>Bacteria</taxon>
        <taxon>Bacillati</taxon>
        <taxon>Actinomycetota</taxon>
        <taxon>Actinomycetes</taxon>
        <taxon>Pseudonocardiales</taxon>
        <taxon>Pseudonocardiaceae</taxon>
        <taxon>Saccharothrix</taxon>
    </lineage>
</organism>
<keyword evidence="1" id="KW-0732">Signal</keyword>
<dbReference type="AlphaFoldDB" id="A0A5Q0H1J3"/>
<evidence type="ECO:0000313" key="3">
    <source>
        <dbReference type="Proteomes" id="UP000325787"/>
    </source>
</evidence>
<proteinExistence type="predicted"/>
<protein>
    <recommendedName>
        <fullName evidence="4">Lipoprotein</fullName>
    </recommendedName>
</protein>
<dbReference type="PROSITE" id="PS51257">
    <property type="entry name" value="PROKAR_LIPOPROTEIN"/>
    <property type="match status" value="1"/>
</dbReference>
<dbReference type="RefSeq" id="WP_033435758.1">
    <property type="nucleotide sequence ID" value="NZ_CP034550.1"/>
</dbReference>
<dbReference type="KEGG" id="ssyi:EKG83_24325"/>
<keyword evidence="3" id="KW-1185">Reference proteome</keyword>
<feature type="chain" id="PRO_5024968837" description="Lipoprotein" evidence="1">
    <location>
        <begin position="23"/>
        <end position="285"/>
    </location>
</feature>
<accession>A0A5Q0H1J3</accession>
<reference evidence="3" key="1">
    <citation type="journal article" date="2021" name="Curr. Microbiol.">
        <title>Complete genome of nocamycin-producing strain Saccharothrix syringae NRRL B-16468 reveals the biosynthetic potential for secondary metabolites.</title>
        <authorList>
            <person name="Mo X."/>
            <person name="Yang S."/>
        </authorList>
    </citation>
    <scope>NUCLEOTIDE SEQUENCE [LARGE SCALE GENOMIC DNA]</scope>
    <source>
        <strain evidence="3">ATCC 51364 / DSM 43886 / JCM 6844 / KCTC 9398 / NBRC 14523 / NRRL B-16468 / INA 2240</strain>
    </source>
</reference>
<dbReference type="EMBL" id="CP034550">
    <property type="protein sequence ID" value="QFZ20126.1"/>
    <property type="molecule type" value="Genomic_DNA"/>
</dbReference>